<dbReference type="AlphaFoldDB" id="A0ABD0LCF8"/>
<dbReference type="Proteomes" id="UP001519460">
    <property type="component" value="Unassembled WGS sequence"/>
</dbReference>
<name>A0ABD0LCF8_9CAEN</name>
<protein>
    <submittedName>
        <fullName evidence="3">Uncharacterized protein</fullName>
    </submittedName>
</protein>
<feature type="region of interest" description="Disordered" evidence="1">
    <location>
        <begin position="18"/>
        <end position="57"/>
    </location>
</feature>
<feature type="compositionally biased region" description="Basic and acidic residues" evidence="1">
    <location>
        <begin position="123"/>
        <end position="132"/>
    </location>
</feature>
<organism evidence="3 4">
    <name type="scientific">Batillaria attramentaria</name>
    <dbReference type="NCBI Taxonomy" id="370345"/>
    <lineage>
        <taxon>Eukaryota</taxon>
        <taxon>Metazoa</taxon>
        <taxon>Spiralia</taxon>
        <taxon>Lophotrochozoa</taxon>
        <taxon>Mollusca</taxon>
        <taxon>Gastropoda</taxon>
        <taxon>Caenogastropoda</taxon>
        <taxon>Sorbeoconcha</taxon>
        <taxon>Cerithioidea</taxon>
        <taxon>Batillariidae</taxon>
        <taxon>Batillaria</taxon>
    </lineage>
</organism>
<dbReference type="EMBL" id="JACVVK020000062">
    <property type="protein sequence ID" value="KAK7496990.1"/>
    <property type="molecule type" value="Genomic_DNA"/>
</dbReference>
<feature type="non-terminal residue" evidence="3">
    <location>
        <position position="198"/>
    </location>
</feature>
<evidence type="ECO:0000256" key="1">
    <source>
        <dbReference type="SAM" id="MobiDB-lite"/>
    </source>
</evidence>
<evidence type="ECO:0000256" key="2">
    <source>
        <dbReference type="SAM" id="SignalP"/>
    </source>
</evidence>
<proteinExistence type="predicted"/>
<feature type="signal peptide" evidence="2">
    <location>
        <begin position="1"/>
        <end position="20"/>
    </location>
</feature>
<feature type="chain" id="PRO_5044868047" evidence="2">
    <location>
        <begin position="21"/>
        <end position="198"/>
    </location>
</feature>
<keyword evidence="4" id="KW-1185">Reference proteome</keyword>
<evidence type="ECO:0000313" key="4">
    <source>
        <dbReference type="Proteomes" id="UP001519460"/>
    </source>
</evidence>
<comment type="caution">
    <text evidence="3">The sequence shown here is derived from an EMBL/GenBank/DDBJ whole genome shotgun (WGS) entry which is preliminary data.</text>
</comment>
<sequence>MIVVALFLVLLVTLTPSVTSNPSGNPVARSEDTRETENVAGQPQTSTEGETQMKEELKKELREEILSSLRTPTNSEDERDALSTEAAASGSILAQELLTMKALLQTTENRLSITEMRLQEIENRHQNDKSDLEAQETQSRSCEDKMMAKKDLLQSTDSNVEELPGRTVHQHSASDASGSTFIRWGRSTCPNNTEIVYP</sequence>
<feature type="compositionally biased region" description="Polar residues" evidence="1">
    <location>
        <begin position="39"/>
        <end position="50"/>
    </location>
</feature>
<reference evidence="3 4" key="1">
    <citation type="journal article" date="2023" name="Sci. Data">
        <title>Genome assembly of the Korean intertidal mud-creeper Batillaria attramentaria.</title>
        <authorList>
            <person name="Patra A.K."/>
            <person name="Ho P.T."/>
            <person name="Jun S."/>
            <person name="Lee S.J."/>
            <person name="Kim Y."/>
            <person name="Won Y.J."/>
        </authorList>
    </citation>
    <scope>NUCLEOTIDE SEQUENCE [LARGE SCALE GENOMIC DNA]</scope>
    <source>
        <strain evidence="3">Wonlab-2016</strain>
    </source>
</reference>
<gene>
    <name evidence="3" type="ORF">BaRGS_00011726</name>
</gene>
<accession>A0ABD0LCF8</accession>
<keyword evidence="2" id="KW-0732">Signal</keyword>
<evidence type="ECO:0000313" key="3">
    <source>
        <dbReference type="EMBL" id="KAK7496990.1"/>
    </source>
</evidence>
<feature type="region of interest" description="Disordered" evidence="1">
    <location>
        <begin position="123"/>
        <end position="145"/>
    </location>
</feature>